<gene>
    <name evidence="1" type="primary">hrcA</name>
    <name evidence="1" type="ORF">Arace01_00044</name>
</gene>
<dbReference type="EMBL" id="PP179312">
    <property type="protein sequence ID" value="XAI69712.1"/>
    <property type="molecule type" value="Genomic_DNA"/>
</dbReference>
<sequence length="166" mass="18184">MNSVRQTQLLQSVTNLARKVYGVVPIQEGWTCNYILSQLNASGDSNASVSAVRACLGDLEDQGLITQKNSRFQRVAVKPAKSVASLRNIREVMPTPPVATKDSNLDLLADLASEVTALNQYMSERLREISNRIETVALAVEEERKTNVGASEKLKQLQTLLKGLAD</sequence>
<accession>A0AAU6VZB1</accession>
<name>A0AAU6VZB1_9VIRU</name>
<protein>
    <submittedName>
        <fullName evidence="1">Heat-inducible transcription repressor HrcA</fullName>
    </submittedName>
</protein>
<evidence type="ECO:0000313" key="1">
    <source>
        <dbReference type="EMBL" id="XAI69712.1"/>
    </source>
</evidence>
<reference evidence="1" key="1">
    <citation type="journal article" date="2024" name="J. Gen. Virol.">
        <title>Novel phages of Pseudomonas syringae unveil numerous potential auxiliary metabolic genes.</title>
        <authorList>
            <person name="Feltin C."/>
            <person name="Garneau J.R."/>
            <person name="Morris C.E."/>
            <person name="Berard A."/>
            <person name="Torres-Barcelo C."/>
        </authorList>
    </citation>
    <scope>NUCLEOTIDE SEQUENCE</scope>
</reference>
<proteinExistence type="predicted"/>
<organism evidence="1">
    <name type="scientific">Pseudomonas phage Arace01</name>
    <dbReference type="NCBI Taxonomy" id="3138526"/>
    <lineage>
        <taxon>Viruses</taxon>
    </lineage>
</organism>